<dbReference type="Pfam" id="PF03143">
    <property type="entry name" value="GTP_EFTU_D3"/>
    <property type="match status" value="1"/>
</dbReference>
<dbReference type="AlphaFoldDB" id="E7C8V9"/>
<dbReference type="InterPro" id="IPR004160">
    <property type="entry name" value="Transl_elong_EFTu/EF1A_C"/>
</dbReference>
<dbReference type="GO" id="GO:0000287">
    <property type="term" value="F:magnesium ion binding"/>
    <property type="evidence" value="ECO:0007669"/>
    <property type="project" value="UniProtKB-UniRule"/>
</dbReference>
<organism evidence="15">
    <name type="scientific">uncultured gamma proteobacterium HF4000_48J03</name>
    <dbReference type="NCBI Taxonomy" id="723584"/>
    <lineage>
        <taxon>Bacteria</taxon>
        <taxon>Pseudomonadati</taxon>
        <taxon>Pseudomonadota</taxon>
        <taxon>Gammaproteobacteria</taxon>
        <taxon>environmental samples</taxon>
    </lineage>
</organism>
<feature type="binding site" evidence="13">
    <location>
        <begin position="19"/>
        <end position="26"/>
    </location>
    <ligand>
        <name>GTP</name>
        <dbReference type="ChEBI" id="CHEBI:37565"/>
    </ligand>
</feature>
<gene>
    <name evidence="13" type="primary">tuf</name>
</gene>
<dbReference type="InterPro" id="IPR009001">
    <property type="entry name" value="Transl_elong_EF1A/Init_IF2_C"/>
</dbReference>
<dbReference type="Pfam" id="PF03144">
    <property type="entry name" value="GTP_EFTU_D2"/>
    <property type="match status" value="1"/>
</dbReference>
<dbReference type="InterPro" id="IPR031157">
    <property type="entry name" value="G_TR_CS"/>
</dbReference>
<evidence type="ECO:0000256" key="1">
    <source>
        <dbReference type="ARBA" id="ARBA00007249"/>
    </source>
</evidence>
<protein>
    <recommendedName>
        <fullName evidence="9 13">Elongation factor Tu</fullName>
        <shortName evidence="13">EF-Tu</shortName>
        <ecNumber evidence="13">3.6.5.3</ecNumber>
    </recommendedName>
</protein>
<dbReference type="PRINTS" id="PR00315">
    <property type="entry name" value="ELONGATNFCT"/>
</dbReference>
<dbReference type="PROSITE" id="PS00301">
    <property type="entry name" value="G_TR_1"/>
    <property type="match status" value="1"/>
</dbReference>
<dbReference type="NCBIfam" id="TIGR00485">
    <property type="entry name" value="EF-Tu"/>
    <property type="match status" value="1"/>
</dbReference>
<dbReference type="Gene3D" id="3.40.50.300">
    <property type="entry name" value="P-loop containing nucleotide triphosphate hydrolases"/>
    <property type="match status" value="1"/>
</dbReference>
<dbReference type="InterPro" id="IPR005225">
    <property type="entry name" value="Small_GTP-bd"/>
</dbReference>
<dbReference type="Pfam" id="PF00009">
    <property type="entry name" value="GTP_EFTU"/>
    <property type="match status" value="1"/>
</dbReference>
<dbReference type="InterPro" id="IPR041709">
    <property type="entry name" value="EF-Tu_GTP-bd"/>
</dbReference>
<dbReference type="InterPro" id="IPR033720">
    <property type="entry name" value="EFTU_2"/>
</dbReference>
<evidence type="ECO:0000256" key="4">
    <source>
        <dbReference type="ARBA" id="ARBA00022768"/>
    </source>
</evidence>
<dbReference type="NCBIfam" id="TIGR00231">
    <property type="entry name" value="small_GTP"/>
    <property type="match status" value="1"/>
</dbReference>
<dbReference type="GO" id="GO:0005525">
    <property type="term" value="F:GTP binding"/>
    <property type="evidence" value="ECO:0007669"/>
    <property type="project" value="UniProtKB-UniRule"/>
</dbReference>
<dbReference type="GO" id="GO:0003924">
    <property type="term" value="F:GTPase activity"/>
    <property type="evidence" value="ECO:0007669"/>
    <property type="project" value="UniProtKB-UniRule"/>
</dbReference>
<keyword evidence="8 13" id="KW-0342">GTP-binding</keyword>
<evidence type="ECO:0000256" key="6">
    <source>
        <dbReference type="ARBA" id="ARBA00022842"/>
    </source>
</evidence>
<comment type="subunit">
    <text evidence="12">(Microbial infection) Upon infection by bacteriophage Qbeta, part of the viral RNA-dependent RNA polymerase complex, the other subunits are the viral replicase catalytic subunit (AC P14647), host ribosomal protein S1 and EF-Ts.</text>
</comment>
<dbReference type="GO" id="GO:0005829">
    <property type="term" value="C:cytosol"/>
    <property type="evidence" value="ECO:0007669"/>
    <property type="project" value="TreeGrafter"/>
</dbReference>
<keyword evidence="6 13" id="KW-0460">Magnesium</keyword>
<dbReference type="Gene3D" id="2.40.30.10">
    <property type="entry name" value="Translation factors"/>
    <property type="match status" value="2"/>
</dbReference>
<dbReference type="NCBIfam" id="NF009373">
    <property type="entry name" value="PRK12736.1"/>
    <property type="match status" value="1"/>
</dbReference>
<keyword evidence="3 13" id="KW-0547">Nucleotide-binding</keyword>
<proteinExistence type="inferred from homology"/>
<dbReference type="SUPFAM" id="SSF50465">
    <property type="entry name" value="EF-Tu/eEF-1alpha/eIF2-gamma C-terminal domain"/>
    <property type="match status" value="1"/>
</dbReference>
<dbReference type="CDD" id="cd03707">
    <property type="entry name" value="EFTU_III"/>
    <property type="match status" value="1"/>
</dbReference>
<evidence type="ECO:0000256" key="3">
    <source>
        <dbReference type="ARBA" id="ARBA00022741"/>
    </source>
</evidence>
<dbReference type="NCBIfam" id="NF009372">
    <property type="entry name" value="PRK12735.1"/>
    <property type="match status" value="1"/>
</dbReference>
<evidence type="ECO:0000256" key="10">
    <source>
        <dbReference type="ARBA" id="ARBA00058140"/>
    </source>
</evidence>
<comment type="function">
    <text evidence="10">May play an important regulatory role in cell growth and in the bacterial response to nutrient deprivation.</text>
</comment>
<keyword evidence="5 13" id="KW-0378">Hydrolase</keyword>
<feature type="binding site" evidence="13">
    <location>
        <begin position="81"/>
        <end position="85"/>
    </location>
    <ligand>
        <name>GTP</name>
        <dbReference type="ChEBI" id="CHEBI:37565"/>
    </ligand>
</feature>
<accession>E7C8V9</accession>
<keyword evidence="4 13" id="KW-0251">Elongation factor</keyword>
<dbReference type="HAMAP" id="MF_00118_B">
    <property type="entry name" value="EF_Tu_B"/>
    <property type="match status" value="1"/>
</dbReference>
<sequence>MAKEKFERNKLHINVGTIGHVDHGKTTLTAALTKISAAKYGGDVSSFDDIDNAPEEKERGITIATAHVEYESDTRHYAHVDCPGHADYVKNMITGAAQMDGAILVVSAADGPMPQTREHILLARNVGVPNIVVYLNKADQVDDEELVELVEMELRELLSEYDFPGDDVPIITGSALKALEGDTGDLGSVSIEKLVATMDEYFPEPERAIDGDYLMPIEDVFSISGRGTVVTGRIERGIVKVNDKVAIIGIKDTQESVCTGVEMFRKLLDQGQAGDNVGVLLRGTKREEVERGQVLAKPGSITPHTKFEADVYALSKEEGGRHKPFFNGYRPQFYFRTTDVTGAVTLSEGSEMVMPGDDTNLTVELIAPIAMEEQVRFSIREGGRTVGSGVVTKIIE</sequence>
<dbReference type="FunFam" id="3.40.50.300:FF:000003">
    <property type="entry name" value="Elongation factor Tu"/>
    <property type="match status" value="1"/>
</dbReference>
<comment type="subunit">
    <text evidence="11">Monomer. Heterotetramer composed of two EF-Ts.EF-Tu dimer complexes.</text>
</comment>
<dbReference type="SUPFAM" id="SSF52540">
    <property type="entry name" value="P-loop containing nucleoside triphosphate hydrolases"/>
    <property type="match status" value="1"/>
</dbReference>
<dbReference type="InterPro" id="IPR004161">
    <property type="entry name" value="EFTu-like_2"/>
</dbReference>
<dbReference type="InterPro" id="IPR000795">
    <property type="entry name" value="T_Tr_GTP-bd_dom"/>
</dbReference>
<dbReference type="EMBL" id="GU568026">
    <property type="protein sequence ID" value="ADI23883.1"/>
    <property type="molecule type" value="Genomic_DNA"/>
</dbReference>
<evidence type="ECO:0000256" key="7">
    <source>
        <dbReference type="ARBA" id="ARBA00022917"/>
    </source>
</evidence>
<feature type="binding site" evidence="13">
    <location>
        <position position="26"/>
    </location>
    <ligand>
        <name>Mg(2+)</name>
        <dbReference type="ChEBI" id="CHEBI:18420"/>
    </ligand>
</feature>
<evidence type="ECO:0000259" key="14">
    <source>
        <dbReference type="PROSITE" id="PS51722"/>
    </source>
</evidence>
<dbReference type="SUPFAM" id="SSF50447">
    <property type="entry name" value="Translation proteins"/>
    <property type="match status" value="1"/>
</dbReference>
<dbReference type="InterPro" id="IPR050055">
    <property type="entry name" value="EF-Tu_GTPase"/>
</dbReference>
<evidence type="ECO:0000256" key="8">
    <source>
        <dbReference type="ARBA" id="ARBA00023134"/>
    </source>
</evidence>
<evidence type="ECO:0000256" key="9">
    <source>
        <dbReference type="ARBA" id="ARBA00029554"/>
    </source>
</evidence>
<dbReference type="GO" id="GO:0003746">
    <property type="term" value="F:translation elongation factor activity"/>
    <property type="evidence" value="ECO:0007669"/>
    <property type="project" value="UniProtKB-UniRule"/>
</dbReference>
<comment type="similarity">
    <text evidence="1 13">Belongs to the TRAFAC class translation factor GTPase superfamily. Classic translation factor GTPase family. EF-Tu/EF-1A subfamily.</text>
</comment>
<feature type="domain" description="Tr-type G" evidence="14">
    <location>
        <begin position="10"/>
        <end position="206"/>
    </location>
</feature>
<comment type="function">
    <text evidence="13">GTP hydrolase that promotes the GTP-dependent binding of aminoacyl-tRNA to the A-site of ribosomes during protein biosynthesis.</text>
</comment>
<comment type="subcellular location">
    <subcellularLocation>
        <location evidence="13">Cytoplasm</location>
    </subcellularLocation>
</comment>
<keyword evidence="13" id="KW-0963">Cytoplasm</keyword>
<comment type="catalytic activity">
    <reaction evidence="13">
        <text>GTP + H2O = GDP + phosphate + H(+)</text>
        <dbReference type="Rhea" id="RHEA:19669"/>
        <dbReference type="ChEBI" id="CHEBI:15377"/>
        <dbReference type="ChEBI" id="CHEBI:15378"/>
        <dbReference type="ChEBI" id="CHEBI:37565"/>
        <dbReference type="ChEBI" id="CHEBI:43474"/>
        <dbReference type="ChEBI" id="CHEBI:58189"/>
        <dbReference type="EC" id="3.6.5.3"/>
    </reaction>
</comment>
<dbReference type="PANTHER" id="PTHR43721">
    <property type="entry name" value="ELONGATION FACTOR TU-RELATED"/>
    <property type="match status" value="1"/>
</dbReference>
<keyword evidence="7 13" id="KW-0648">Protein biosynthesis</keyword>
<reference evidence="15" key="1">
    <citation type="submission" date="2010-01" db="EMBL/GenBank/DDBJ databases">
        <title>Genome fragments of uncultured bacteria from the North Pacific subtropical Gyre.</title>
        <authorList>
            <person name="Pham V.D."/>
            <person name="Delong E.F."/>
        </authorList>
    </citation>
    <scope>NUCLEOTIDE SEQUENCE</scope>
</reference>
<evidence type="ECO:0000256" key="11">
    <source>
        <dbReference type="ARBA" id="ARBA00063778"/>
    </source>
</evidence>
<dbReference type="CDD" id="cd03697">
    <property type="entry name" value="EFTU_II"/>
    <property type="match status" value="1"/>
</dbReference>
<dbReference type="NCBIfam" id="NF000766">
    <property type="entry name" value="PRK00049.1"/>
    <property type="match status" value="1"/>
</dbReference>
<evidence type="ECO:0000313" key="15">
    <source>
        <dbReference type="EMBL" id="ADI23883.1"/>
    </source>
</evidence>
<dbReference type="InterPro" id="IPR027417">
    <property type="entry name" value="P-loop_NTPase"/>
</dbReference>
<evidence type="ECO:0000256" key="12">
    <source>
        <dbReference type="ARBA" id="ARBA00064283"/>
    </source>
</evidence>
<evidence type="ECO:0000256" key="13">
    <source>
        <dbReference type="HAMAP-Rule" id="MF_00118"/>
    </source>
</evidence>
<dbReference type="PANTHER" id="PTHR43721:SF22">
    <property type="entry name" value="ELONGATION FACTOR TU, MITOCHONDRIAL"/>
    <property type="match status" value="1"/>
</dbReference>
<name>E7C8V9_9GAMM</name>
<evidence type="ECO:0000256" key="5">
    <source>
        <dbReference type="ARBA" id="ARBA00022801"/>
    </source>
</evidence>
<dbReference type="FunFam" id="2.40.30.10:FF:000001">
    <property type="entry name" value="Elongation factor Tu"/>
    <property type="match status" value="1"/>
</dbReference>
<dbReference type="EC" id="3.6.5.3" evidence="13"/>
<keyword evidence="2 13" id="KW-0479">Metal-binding</keyword>
<feature type="binding site" evidence="13">
    <location>
        <begin position="136"/>
        <end position="139"/>
    </location>
    <ligand>
        <name>GTP</name>
        <dbReference type="ChEBI" id="CHEBI:37565"/>
    </ligand>
</feature>
<evidence type="ECO:0000256" key="2">
    <source>
        <dbReference type="ARBA" id="ARBA00022723"/>
    </source>
</evidence>
<dbReference type="InterPro" id="IPR004541">
    <property type="entry name" value="Transl_elong_EFTu/EF1A_bac/org"/>
</dbReference>
<dbReference type="InterPro" id="IPR009000">
    <property type="entry name" value="Transl_B-barrel_sf"/>
</dbReference>
<dbReference type="CDD" id="cd01884">
    <property type="entry name" value="EF_Tu"/>
    <property type="match status" value="1"/>
</dbReference>
<dbReference type="PROSITE" id="PS51722">
    <property type="entry name" value="G_TR_2"/>
    <property type="match status" value="1"/>
</dbReference>